<keyword evidence="1" id="KW-0812">Transmembrane</keyword>
<reference evidence="2 3" key="1">
    <citation type="submission" date="2020-03" db="EMBL/GenBank/DDBJ databases">
        <title>Hydrogenophaga sp. nov. isolated from cyanobacterial mat.</title>
        <authorList>
            <person name="Thorat V."/>
            <person name="Kirdat K."/>
            <person name="Tiwarekar B."/>
            <person name="Costa E.D."/>
            <person name="Yadav A."/>
        </authorList>
    </citation>
    <scope>NUCLEOTIDE SEQUENCE [LARGE SCALE GENOMIC DNA]</scope>
    <source>
        <strain evidence="2 3">BA0156</strain>
    </source>
</reference>
<keyword evidence="3" id="KW-1185">Reference proteome</keyword>
<dbReference type="RefSeq" id="WP_166225909.1">
    <property type="nucleotide sequence ID" value="NZ_CP049989.1"/>
</dbReference>
<feature type="transmembrane region" description="Helical" evidence="1">
    <location>
        <begin position="20"/>
        <end position="43"/>
    </location>
</feature>
<name>A0A6G8IET8_9BURK</name>
<feature type="transmembrane region" description="Helical" evidence="1">
    <location>
        <begin position="49"/>
        <end position="68"/>
    </location>
</feature>
<dbReference type="EMBL" id="CP049989">
    <property type="protein sequence ID" value="QIM51707.1"/>
    <property type="molecule type" value="Genomic_DNA"/>
</dbReference>
<dbReference type="KEGG" id="hcz:G9Q37_05895"/>
<accession>A0A6G8IET8</accession>
<gene>
    <name evidence="2" type="ORF">G9Q37_05895</name>
</gene>
<keyword evidence="1" id="KW-0472">Membrane</keyword>
<sequence>MRTPQPASLVDRLVGPGASVGQIALILIPALMAGLLCGQVLAHQNASDWAITLVALLAIDLIGGCIACSLPPLQRWHRSRYCDPLKQAGFQLSHAGHVIAIAWLLSDGPAGAAAMGLSLLFLGAVGGAMCSRSVASGFRVVLALAWPAYAAALPGSSPLFVLLSLALAFKLFVALPSFERQEMPREAG</sequence>
<organism evidence="2 3">
    <name type="scientific">Hydrogenophaga crocea</name>
    <dbReference type="NCBI Taxonomy" id="2716225"/>
    <lineage>
        <taxon>Bacteria</taxon>
        <taxon>Pseudomonadati</taxon>
        <taxon>Pseudomonadota</taxon>
        <taxon>Betaproteobacteria</taxon>
        <taxon>Burkholderiales</taxon>
        <taxon>Comamonadaceae</taxon>
        <taxon>Hydrogenophaga</taxon>
    </lineage>
</organism>
<evidence type="ECO:0000313" key="2">
    <source>
        <dbReference type="EMBL" id="QIM51707.1"/>
    </source>
</evidence>
<dbReference type="Proteomes" id="UP000503162">
    <property type="component" value="Chromosome"/>
</dbReference>
<proteinExistence type="predicted"/>
<keyword evidence="1" id="KW-1133">Transmembrane helix</keyword>
<feature type="transmembrane region" description="Helical" evidence="1">
    <location>
        <begin position="112"/>
        <end position="130"/>
    </location>
</feature>
<evidence type="ECO:0000313" key="3">
    <source>
        <dbReference type="Proteomes" id="UP000503162"/>
    </source>
</evidence>
<protein>
    <submittedName>
        <fullName evidence="2">Uncharacterized protein</fullName>
    </submittedName>
</protein>
<feature type="transmembrane region" description="Helical" evidence="1">
    <location>
        <begin position="137"/>
        <end position="153"/>
    </location>
</feature>
<evidence type="ECO:0000256" key="1">
    <source>
        <dbReference type="SAM" id="Phobius"/>
    </source>
</evidence>
<dbReference type="AlphaFoldDB" id="A0A6G8IET8"/>